<dbReference type="GO" id="GO:0050660">
    <property type="term" value="F:flavin adenine dinucleotide binding"/>
    <property type="evidence" value="ECO:0007669"/>
    <property type="project" value="TreeGrafter"/>
</dbReference>
<keyword evidence="9" id="KW-0012">Acyltransferase</keyword>
<dbReference type="PANTHER" id="PTHR18968">
    <property type="entry name" value="THIAMINE PYROPHOSPHATE ENZYMES"/>
    <property type="match status" value="1"/>
</dbReference>
<dbReference type="Gene3D" id="3.40.50.970">
    <property type="match status" value="2"/>
</dbReference>
<dbReference type="NCBIfam" id="TIGR03457">
    <property type="entry name" value="sulphoacet_xsc"/>
    <property type="match status" value="1"/>
</dbReference>
<evidence type="ECO:0000256" key="1">
    <source>
        <dbReference type="ARBA" id="ARBA00001946"/>
    </source>
</evidence>
<evidence type="ECO:0000259" key="14">
    <source>
        <dbReference type="Pfam" id="PF02775"/>
    </source>
</evidence>
<accession>A0A553NQC5</accession>
<dbReference type="GO" id="GO:0009097">
    <property type="term" value="P:isoleucine biosynthetic process"/>
    <property type="evidence" value="ECO:0007669"/>
    <property type="project" value="TreeGrafter"/>
</dbReference>
<feature type="coiled-coil region" evidence="12">
    <location>
        <begin position="394"/>
        <end position="421"/>
    </location>
</feature>
<evidence type="ECO:0000313" key="16">
    <source>
        <dbReference type="EMBL" id="TRY67638.1"/>
    </source>
</evidence>
<dbReference type="Pfam" id="PF02775">
    <property type="entry name" value="TPP_enzyme_C"/>
    <property type="match status" value="1"/>
</dbReference>
<dbReference type="OMA" id="YEATHEC"/>
<comment type="cofactor">
    <cofactor evidence="2">
        <name>thiamine diphosphate</name>
        <dbReference type="ChEBI" id="CHEBI:58937"/>
    </cofactor>
</comment>
<dbReference type="SUPFAM" id="SSF52467">
    <property type="entry name" value="DHS-like NAD/FAD-binding domain"/>
    <property type="match status" value="1"/>
</dbReference>
<evidence type="ECO:0000259" key="15">
    <source>
        <dbReference type="Pfam" id="PF02776"/>
    </source>
</evidence>
<dbReference type="GO" id="GO:0009099">
    <property type="term" value="P:L-valine biosynthetic process"/>
    <property type="evidence" value="ECO:0007669"/>
    <property type="project" value="TreeGrafter"/>
</dbReference>
<dbReference type="OrthoDB" id="16262at2759"/>
<evidence type="ECO:0000313" key="17">
    <source>
        <dbReference type="Proteomes" id="UP000318571"/>
    </source>
</evidence>
<gene>
    <name evidence="16" type="ORF">TCAL_11475</name>
</gene>
<dbReference type="InterPro" id="IPR012001">
    <property type="entry name" value="Thiamin_PyroP_enz_TPP-bd_dom"/>
</dbReference>
<dbReference type="InterPro" id="IPR017820">
    <property type="entry name" value="Sulphoacetald_Actrfrase"/>
</dbReference>
<comment type="cofactor">
    <cofactor evidence="1">
        <name>Mg(2+)</name>
        <dbReference type="ChEBI" id="CHEBI:18420"/>
    </cofactor>
</comment>
<feature type="domain" description="Thiamine pyrophosphate enzyme central" evidence="13">
    <location>
        <begin position="245"/>
        <end position="383"/>
    </location>
</feature>
<keyword evidence="8 11" id="KW-0786">Thiamine pyrophosphate</keyword>
<dbReference type="InterPro" id="IPR012000">
    <property type="entry name" value="Thiamin_PyroP_enz_cen_dom"/>
</dbReference>
<dbReference type="InterPro" id="IPR045229">
    <property type="entry name" value="TPP_enz"/>
</dbReference>
<evidence type="ECO:0000256" key="12">
    <source>
        <dbReference type="SAM" id="Coils"/>
    </source>
</evidence>
<evidence type="ECO:0000256" key="11">
    <source>
        <dbReference type="RuleBase" id="RU362132"/>
    </source>
</evidence>
<evidence type="ECO:0000256" key="5">
    <source>
        <dbReference type="ARBA" id="ARBA00022679"/>
    </source>
</evidence>
<keyword evidence="7" id="KW-0460">Magnesium</keyword>
<keyword evidence="12" id="KW-0175">Coiled coil</keyword>
<feature type="domain" description="Thiamine pyrophosphate enzyme N-terminal TPP-binding" evidence="15">
    <location>
        <begin position="61"/>
        <end position="175"/>
    </location>
</feature>
<comment type="catalytic activity">
    <reaction evidence="10">
        <text>2-hydroxyoctadecanoyl-CoA = heptadecanal + formyl-CoA</text>
        <dbReference type="Rhea" id="RHEA:55196"/>
        <dbReference type="ChEBI" id="CHEBI:57376"/>
        <dbReference type="ChEBI" id="CHEBI:74116"/>
        <dbReference type="ChEBI" id="CHEBI:138631"/>
    </reaction>
    <physiologicalReaction direction="left-to-right" evidence="10">
        <dbReference type="Rhea" id="RHEA:55197"/>
    </physiologicalReaction>
</comment>
<keyword evidence="5" id="KW-0808">Transferase</keyword>
<dbReference type="Pfam" id="PF02776">
    <property type="entry name" value="TPP_enzyme_N"/>
    <property type="match status" value="1"/>
</dbReference>
<evidence type="ECO:0000256" key="8">
    <source>
        <dbReference type="ARBA" id="ARBA00023052"/>
    </source>
</evidence>
<evidence type="ECO:0000256" key="10">
    <source>
        <dbReference type="ARBA" id="ARBA00048738"/>
    </source>
</evidence>
<dbReference type="CDD" id="cd02013">
    <property type="entry name" value="TPP_Xsc_like"/>
    <property type="match status" value="1"/>
</dbReference>
<evidence type="ECO:0000259" key="13">
    <source>
        <dbReference type="Pfam" id="PF00205"/>
    </source>
</evidence>
<evidence type="ECO:0000256" key="7">
    <source>
        <dbReference type="ARBA" id="ARBA00022842"/>
    </source>
</evidence>
<dbReference type="EMBL" id="VCGU01000011">
    <property type="protein sequence ID" value="TRY67638.1"/>
    <property type="molecule type" value="Genomic_DNA"/>
</dbReference>
<sequence length="625" mass="68414">MAVNTKALFSNFNLLQRGTRQIWSLSASKQRQQEAFKHRLIQYRPASSEASPKWRREKVTMTSSEAFVETLVSHGTKNVFGIVGSAFMDALDIFEPAGIRFISVQHEQNAVHMADGYSRALNRPGVCIAQNGPGITNFVTGVAAAYWAHSPVVVITPETGSLTNGLGGFQETNQLPIFSQITKYQAHVCSPNRMAEFTDRCFNYAMLERGPVQLNIPRDMFYGDVSAKISEPLVVERSAGGPLDLKRAAKLLSEAKNPVLVAGGGVVMADGVLETVELAEKMQVPVCTTYLHNDAFPCDHPLWMGPLGYQGSKAAMEIISEADVVLALGTRLGPFGSLPQYDFDYWPKNAKIIQIDIAPRRLGLTKDIDVGICGDAKLACRALLSEIQDRAACLKTSTERVEKARTIRQNWEDELSKLSERGSDETMSPRSALRHLEQALPKDAMVATDIGNICSVANSYLRFSEPKSFFGAMSFGNCGYAFPAVMGGKLACPARPAIAYVGDGAWGMSLNEMLTCVRENIPAIAVVFNNEQWGAEKKNQVDFYSDRFVGTNLKNPSFAEISKSMGAQGVSVTKPEEIKPALDTLIASGKPGVLEIAVSKVLADPFRRDALKIPVRHLEKYKKFV</sequence>
<reference evidence="16 17" key="1">
    <citation type="journal article" date="2018" name="Nat. Ecol. Evol.">
        <title>Genomic signatures of mitonuclear coevolution across populations of Tigriopus californicus.</title>
        <authorList>
            <person name="Barreto F.S."/>
            <person name="Watson E.T."/>
            <person name="Lima T.G."/>
            <person name="Willett C.S."/>
            <person name="Edmands S."/>
            <person name="Li W."/>
            <person name="Burton R.S."/>
        </authorList>
    </citation>
    <scope>NUCLEOTIDE SEQUENCE [LARGE SCALE GENOMIC DNA]</scope>
    <source>
        <strain evidence="16 17">San Diego</strain>
    </source>
</reference>
<evidence type="ECO:0000256" key="9">
    <source>
        <dbReference type="ARBA" id="ARBA00023315"/>
    </source>
</evidence>
<dbReference type="Gene3D" id="3.40.50.1220">
    <property type="entry name" value="TPP-binding domain"/>
    <property type="match status" value="1"/>
</dbReference>
<dbReference type="Proteomes" id="UP000318571">
    <property type="component" value="Chromosome 4"/>
</dbReference>
<dbReference type="GO" id="GO:0050487">
    <property type="term" value="F:sulfoacetaldehyde acetyltransferase activity"/>
    <property type="evidence" value="ECO:0007669"/>
    <property type="project" value="UniProtKB-EC"/>
</dbReference>
<dbReference type="NCBIfam" id="NF005713">
    <property type="entry name" value="PRK07525.1"/>
    <property type="match status" value="1"/>
</dbReference>
<dbReference type="GO" id="GO:0003984">
    <property type="term" value="F:acetolactate synthase activity"/>
    <property type="evidence" value="ECO:0007669"/>
    <property type="project" value="TreeGrafter"/>
</dbReference>
<dbReference type="CDD" id="cd07035">
    <property type="entry name" value="TPP_PYR_POX_like"/>
    <property type="match status" value="1"/>
</dbReference>
<keyword evidence="6" id="KW-0479">Metal-binding</keyword>
<dbReference type="AlphaFoldDB" id="A0A553NQC5"/>
<proteinExistence type="inferred from homology"/>
<evidence type="ECO:0000256" key="4">
    <source>
        <dbReference type="ARBA" id="ARBA00012971"/>
    </source>
</evidence>
<dbReference type="InterPro" id="IPR029061">
    <property type="entry name" value="THDP-binding"/>
</dbReference>
<keyword evidence="17" id="KW-1185">Reference proteome</keyword>
<comment type="similarity">
    <text evidence="3 11">Belongs to the TPP enzyme family.</text>
</comment>
<dbReference type="InterPro" id="IPR029035">
    <property type="entry name" value="DHS-like_NAD/FAD-binding_dom"/>
</dbReference>
<dbReference type="SUPFAM" id="SSF52518">
    <property type="entry name" value="Thiamin diphosphate-binding fold (THDP-binding)"/>
    <property type="match status" value="2"/>
</dbReference>
<protein>
    <recommendedName>
        <fullName evidence="4">sulfoacetaldehyde acetyltransferase</fullName>
        <ecNumber evidence="4">2.3.3.15</ecNumber>
    </recommendedName>
</protein>
<feature type="domain" description="Thiamine pyrophosphate enzyme TPP-binding" evidence="14">
    <location>
        <begin position="449"/>
        <end position="596"/>
    </location>
</feature>
<dbReference type="Pfam" id="PF00205">
    <property type="entry name" value="TPP_enzyme_M"/>
    <property type="match status" value="1"/>
</dbReference>
<evidence type="ECO:0000256" key="6">
    <source>
        <dbReference type="ARBA" id="ARBA00022723"/>
    </source>
</evidence>
<organism evidence="16 17">
    <name type="scientific">Tigriopus californicus</name>
    <name type="common">Marine copepod</name>
    <dbReference type="NCBI Taxonomy" id="6832"/>
    <lineage>
        <taxon>Eukaryota</taxon>
        <taxon>Metazoa</taxon>
        <taxon>Ecdysozoa</taxon>
        <taxon>Arthropoda</taxon>
        <taxon>Crustacea</taxon>
        <taxon>Multicrustacea</taxon>
        <taxon>Hexanauplia</taxon>
        <taxon>Copepoda</taxon>
        <taxon>Harpacticoida</taxon>
        <taxon>Harpacticidae</taxon>
        <taxon>Tigriopus</taxon>
    </lineage>
</organism>
<dbReference type="PANTHER" id="PTHR18968:SF13">
    <property type="entry name" value="ACETOLACTATE SYNTHASE CATALYTIC SUBUNIT, MITOCHONDRIAL"/>
    <property type="match status" value="1"/>
</dbReference>
<dbReference type="STRING" id="6832.A0A553NQC5"/>
<dbReference type="GO" id="GO:0000287">
    <property type="term" value="F:magnesium ion binding"/>
    <property type="evidence" value="ECO:0007669"/>
    <property type="project" value="InterPro"/>
</dbReference>
<name>A0A553NQC5_TIGCA</name>
<dbReference type="GO" id="GO:0030976">
    <property type="term" value="F:thiamine pyrophosphate binding"/>
    <property type="evidence" value="ECO:0007669"/>
    <property type="project" value="InterPro"/>
</dbReference>
<dbReference type="EC" id="2.3.3.15" evidence="4"/>
<evidence type="ECO:0000256" key="2">
    <source>
        <dbReference type="ARBA" id="ARBA00001964"/>
    </source>
</evidence>
<dbReference type="GO" id="GO:0019529">
    <property type="term" value="P:taurine catabolic process"/>
    <property type="evidence" value="ECO:0007669"/>
    <property type="project" value="InterPro"/>
</dbReference>
<dbReference type="GO" id="GO:0005948">
    <property type="term" value="C:acetolactate synthase complex"/>
    <property type="evidence" value="ECO:0007669"/>
    <property type="project" value="TreeGrafter"/>
</dbReference>
<dbReference type="InterPro" id="IPR011766">
    <property type="entry name" value="TPP_enzyme_TPP-bd"/>
</dbReference>
<evidence type="ECO:0000256" key="3">
    <source>
        <dbReference type="ARBA" id="ARBA00007812"/>
    </source>
</evidence>
<comment type="caution">
    <text evidence="16">The sequence shown here is derived from an EMBL/GenBank/DDBJ whole genome shotgun (WGS) entry which is preliminary data.</text>
</comment>